<sequence length="78" mass="8012">MKALVTQLSAIGLPPSMRLMAGRATAGPVNVSGIAAAAQQTATRTKNFSVGLATFVWGEVIGLPLGLSKEGSGRQSWE</sequence>
<name>A0ABQ0Z4I9_9HYPH</name>
<evidence type="ECO:0000313" key="1">
    <source>
        <dbReference type="EMBL" id="GES50177.1"/>
    </source>
</evidence>
<dbReference type="Proteomes" id="UP000390335">
    <property type="component" value="Unassembled WGS sequence"/>
</dbReference>
<proteinExistence type="predicted"/>
<protein>
    <submittedName>
        <fullName evidence="1">Uncharacterized protein</fullName>
    </submittedName>
</protein>
<gene>
    <name evidence="1" type="ORF">RsS93_27910</name>
</gene>
<reference evidence="1 2" key="1">
    <citation type="journal article" date="2020" name="Genome Biol. Evol.">
        <title>Rhizobium dioscoreae sp. nov., a plant growth-promoting bacterium isolated from yam (Dioscorea species).</title>
        <authorList>
            <person name="Ouyabe M."/>
            <person name="Tanaka N."/>
            <person name="Shiwa Y."/>
            <person name="Fujita N."/>
            <person name="Kikuno H."/>
            <person name="Babil P."/>
            <person name="Shiwachi H."/>
        </authorList>
    </citation>
    <scope>NUCLEOTIDE SEQUENCE [LARGE SCALE GENOMIC DNA]</scope>
    <source>
        <strain evidence="1 2">S-93</strain>
    </source>
</reference>
<organism evidence="1 2">
    <name type="scientific">Rhizobium dioscoreae</name>
    <dbReference type="NCBI Taxonomy" id="2653122"/>
    <lineage>
        <taxon>Bacteria</taxon>
        <taxon>Pseudomonadati</taxon>
        <taxon>Pseudomonadota</taxon>
        <taxon>Alphaproteobacteria</taxon>
        <taxon>Hyphomicrobiales</taxon>
        <taxon>Rhizobiaceae</taxon>
        <taxon>Rhizobium/Agrobacterium group</taxon>
        <taxon>Rhizobium</taxon>
    </lineage>
</organism>
<accession>A0ABQ0Z4I9</accession>
<keyword evidence="2" id="KW-1185">Reference proteome</keyword>
<comment type="caution">
    <text evidence="1">The sequence shown here is derived from an EMBL/GenBank/DDBJ whole genome shotgun (WGS) entry which is preliminary data.</text>
</comment>
<dbReference type="EMBL" id="BLAJ01000003">
    <property type="protein sequence ID" value="GES50177.1"/>
    <property type="molecule type" value="Genomic_DNA"/>
</dbReference>
<evidence type="ECO:0000313" key="2">
    <source>
        <dbReference type="Proteomes" id="UP000390335"/>
    </source>
</evidence>